<dbReference type="AlphaFoldDB" id="A0A9D4JCJ2"/>
<gene>
    <name evidence="2" type="ORF">DPMN_156625</name>
</gene>
<dbReference type="Proteomes" id="UP000828390">
    <property type="component" value="Unassembled WGS sequence"/>
</dbReference>
<evidence type="ECO:0000256" key="1">
    <source>
        <dbReference type="SAM" id="MobiDB-lite"/>
    </source>
</evidence>
<evidence type="ECO:0000313" key="3">
    <source>
        <dbReference type="Proteomes" id="UP000828390"/>
    </source>
</evidence>
<feature type="region of interest" description="Disordered" evidence="1">
    <location>
        <begin position="1"/>
        <end position="38"/>
    </location>
</feature>
<comment type="caution">
    <text evidence="2">The sequence shown here is derived from an EMBL/GenBank/DDBJ whole genome shotgun (WGS) entry which is preliminary data.</text>
</comment>
<organism evidence="2 3">
    <name type="scientific">Dreissena polymorpha</name>
    <name type="common">Zebra mussel</name>
    <name type="synonym">Mytilus polymorpha</name>
    <dbReference type="NCBI Taxonomy" id="45954"/>
    <lineage>
        <taxon>Eukaryota</taxon>
        <taxon>Metazoa</taxon>
        <taxon>Spiralia</taxon>
        <taxon>Lophotrochozoa</taxon>
        <taxon>Mollusca</taxon>
        <taxon>Bivalvia</taxon>
        <taxon>Autobranchia</taxon>
        <taxon>Heteroconchia</taxon>
        <taxon>Euheterodonta</taxon>
        <taxon>Imparidentia</taxon>
        <taxon>Neoheterodontei</taxon>
        <taxon>Myida</taxon>
        <taxon>Dreissenoidea</taxon>
        <taxon>Dreissenidae</taxon>
        <taxon>Dreissena</taxon>
    </lineage>
</organism>
<name>A0A9D4JCJ2_DREPO</name>
<evidence type="ECO:0000313" key="2">
    <source>
        <dbReference type="EMBL" id="KAH3802927.1"/>
    </source>
</evidence>
<dbReference type="EMBL" id="JAIWYP010000007">
    <property type="protein sequence ID" value="KAH3802927.1"/>
    <property type="molecule type" value="Genomic_DNA"/>
</dbReference>
<sequence>MHSDPHLPIVVVPNGYPQQTEAGKAQQTEDDEEKTETWKFEPERVPLLTNTHLMRICIHRN</sequence>
<protein>
    <submittedName>
        <fullName evidence="2">Uncharacterized protein</fullName>
    </submittedName>
</protein>
<keyword evidence="3" id="KW-1185">Reference proteome</keyword>
<accession>A0A9D4JCJ2</accession>
<reference evidence="2" key="2">
    <citation type="submission" date="2020-11" db="EMBL/GenBank/DDBJ databases">
        <authorList>
            <person name="McCartney M.A."/>
            <person name="Auch B."/>
            <person name="Kono T."/>
            <person name="Mallez S."/>
            <person name="Becker A."/>
            <person name="Gohl D.M."/>
            <person name="Silverstein K.A.T."/>
            <person name="Koren S."/>
            <person name="Bechman K.B."/>
            <person name="Herman A."/>
            <person name="Abrahante J.E."/>
            <person name="Garbe J."/>
        </authorList>
    </citation>
    <scope>NUCLEOTIDE SEQUENCE</scope>
    <source>
        <strain evidence="2">Duluth1</strain>
        <tissue evidence="2">Whole animal</tissue>
    </source>
</reference>
<reference evidence="2" key="1">
    <citation type="journal article" date="2019" name="bioRxiv">
        <title>The Genome of the Zebra Mussel, Dreissena polymorpha: A Resource for Invasive Species Research.</title>
        <authorList>
            <person name="McCartney M.A."/>
            <person name="Auch B."/>
            <person name="Kono T."/>
            <person name="Mallez S."/>
            <person name="Zhang Y."/>
            <person name="Obille A."/>
            <person name="Becker A."/>
            <person name="Abrahante J.E."/>
            <person name="Garbe J."/>
            <person name="Badalamenti J.P."/>
            <person name="Herman A."/>
            <person name="Mangelson H."/>
            <person name="Liachko I."/>
            <person name="Sullivan S."/>
            <person name="Sone E.D."/>
            <person name="Koren S."/>
            <person name="Silverstein K.A.T."/>
            <person name="Beckman K.B."/>
            <person name="Gohl D.M."/>
        </authorList>
    </citation>
    <scope>NUCLEOTIDE SEQUENCE</scope>
    <source>
        <strain evidence="2">Duluth1</strain>
        <tissue evidence="2">Whole animal</tissue>
    </source>
</reference>
<proteinExistence type="predicted"/>